<dbReference type="PATRIC" id="fig|1217648.3.peg.3286"/>
<protein>
    <submittedName>
        <fullName evidence="1">Uncharacterized protein</fullName>
    </submittedName>
</protein>
<evidence type="ECO:0000313" key="1">
    <source>
        <dbReference type="EMBL" id="ENW02970.1"/>
    </source>
</evidence>
<organism evidence="1 2">
    <name type="scientific">Acinetobacter beijerinckii CIP 110307</name>
    <dbReference type="NCBI Taxonomy" id="1217648"/>
    <lineage>
        <taxon>Bacteria</taxon>
        <taxon>Pseudomonadati</taxon>
        <taxon>Pseudomonadota</taxon>
        <taxon>Gammaproteobacteria</taxon>
        <taxon>Moraxellales</taxon>
        <taxon>Moraxellaceae</taxon>
        <taxon>Acinetobacter</taxon>
    </lineage>
</organism>
<dbReference type="Proteomes" id="UP000017670">
    <property type="component" value="Unassembled WGS sequence"/>
</dbReference>
<keyword evidence="2" id="KW-1185">Reference proteome</keyword>
<name>N9F6N0_9GAMM</name>
<dbReference type="AlphaFoldDB" id="N9F6N0"/>
<sequence length="168" mass="19233">MKISYTFTSGRLEAVFKISNHIQYGEKNDTAKEKEIIEKFRADVSSGKSHEDTELFKALSSVDEKIVINRFTRVLKENTGSKNDPFSFNEYRAGVYHELDDYKLAIRFSEAKELLNKKHLEKTGMNITVRDICAMSGHNPTNIKNSINHKRGIVLGMLEAIEKLAKDY</sequence>
<dbReference type="GeneID" id="29858311"/>
<accession>N9F6N0</accession>
<dbReference type="STRING" id="262668.GCA_000931715_00088"/>
<reference evidence="1 2" key="1">
    <citation type="submission" date="2013-02" db="EMBL/GenBank/DDBJ databases">
        <title>The Genome Sequence of Acinetobacter beijerinckii CIP 110307.</title>
        <authorList>
            <consortium name="The Broad Institute Genome Sequencing Platform"/>
            <consortium name="The Broad Institute Genome Sequencing Center for Infectious Disease"/>
            <person name="Cerqueira G."/>
            <person name="Feldgarden M."/>
            <person name="Courvalin P."/>
            <person name="Perichon B."/>
            <person name="Grillot-Courvalin C."/>
            <person name="Clermont D."/>
            <person name="Rocha E."/>
            <person name="Yoon E.-J."/>
            <person name="Nemec A."/>
            <person name="Walker B."/>
            <person name="Young S.K."/>
            <person name="Zeng Q."/>
            <person name="Gargeya S."/>
            <person name="Fitzgerald M."/>
            <person name="Haas B."/>
            <person name="Abouelleil A."/>
            <person name="Alvarado L."/>
            <person name="Arachchi H.M."/>
            <person name="Berlin A.M."/>
            <person name="Chapman S.B."/>
            <person name="Dewar J."/>
            <person name="Goldberg J."/>
            <person name="Griggs A."/>
            <person name="Gujja S."/>
            <person name="Hansen M."/>
            <person name="Howarth C."/>
            <person name="Imamovic A."/>
            <person name="Larimer J."/>
            <person name="McCowan C."/>
            <person name="Murphy C."/>
            <person name="Neiman D."/>
            <person name="Pearson M."/>
            <person name="Priest M."/>
            <person name="Roberts A."/>
            <person name="Saif S."/>
            <person name="Shea T."/>
            <person name="Sisk P."/>
            <person name="Sykes S."/>
            <person name="Wortman J."/>
            <person name="Nusbaum C."/>
            <person name="Birren B."/>
        </authorList>
    </citation>
    <scope>NUCLEOTIDE SEQUENCE [LARGE SCALE GENOMIC DNA]</scope>
    <source>
        <strain evidence="1 2">CIP 110307</strain>
    </source>
</reference>
<proteinExistence type="predicted"/>
<dbReference type="RefSeq" id="WP_005063359.1">
    <property type="nucleotide sequence ID" value="NZ_KB849767.1"/>
</dbReference>
<comment type="caution">
    <text evidence="1">The sequence shown here is derived from an EMBL/GenBank/DDBJ whole genome shotgun (WGS) entry which is preliminary data.</text>
</comment>
<evidence type="ECO:0000313" key="2">
    <source>
        <dbReference type="Proteomes" id="UP000017670"/>
    </source>
</evidence>
<dbReference type="EMBL" id="APQL01000013">
    <property type="protein sequence ID" value="ENW02970.1"/>
    <property type="molecule type" value="Genomic_DNA"/>
</dbReference>
<dbReference type="eggNOG" id="ENOG503035X">
    <property type="taxonomic scope" value="Bacteria"/>
</dbReference>
<dbReference type="HOGENOM" id="CLU_1599188_0_0_6"/>
<gene>
    <name evidence="1" type="ORF">F933_03376</name>
</gene>